<dbReference type="GO" id="GO:0008270">
    <property type="term" value="F:zinc ion binding"/>
    <property type="evidence" value="ECO:0007669"/>
    <property type="project" value="UniProtKB-KW"/>
</dbReference>
<dbReference type="GeneID" id="120263511"/>
<dbReference type="SMART" id="SM00575">
    <property type="entry name" value="ZnF_PMZ"/>
    <property type="match status" value="1"/>
</dbReference>
<dbReference type="RefSeq" id="XP_039127378.1">
    <property type="nucleotide sequence ID" value="XM_039271444.1"/>
</dbReference>
<evidence type="ECO:0000313" key="7">
    <source>
        <dbReference type="Proteomes" id="UP001515500"/>
    </source>
</evidence>
<keyword evidence="7" id="KW-1185">Reference proteome</keyword>
<protein>
    <submittedName>
        <fullName evidence="8">Uncharacterized protein LOC120263511</fullName>
    </submittedName>
</protein>
<evidence type="ECO:0000259" key="6">
    <source>
        <dbReference type="PROSITE" id="PS50966"/>
    </source>
</evidence>
<evidence type="ECO:0000256" key="2">
    <source>
        <dbReference type="ARBA" id="ARBA00022771"/>
    </source>
</evidence>
<feature type="compositionally biased region" description="Basic and acidic residues" evidence="5">
    <location>
        <begin position="433"/>
        <end position="450"/>
    </location>
</feature>
<dbReference type="AlphaFoldDB" id="A0AB40BK90"/>
<dbReference type="Proteomes" id="UP001515500">
    <property type="component" value="Chromosome 6"/>
</dbReference>
<dbReference type="Pfam" id="PF04434">
    <property type="entry name" value="SWIM"/>
    <property type="match status" value="1"/>
</dbReference>
<sequence length="484" mass="56037">MQMIASIPIAWAVVDKENYDNWRWFLELLAIDLEINNGHGFAFMSDRQKGLIPALEDLFPNSEHRYCVRHIHCNFRSNYKGKALKDQLWKCARASYIPAFNKEMETLNAMSPDAYEFLRKIPPIHWSRAHFKPIYKCDMLLNNLCECFNSLILCARTKGIVTLNETIRTQLMCRIQRKRDSMKKSGNIFCPKIVKKLEKAKNMTYFHNTTWSGGDQYQIICNDGQFVVNKKEKTCTCRRWELTGVPCSHAISAIYYNHEKPETYIEDCYKVSTFLDIYSHILYPTQDKTCWPKSPQCPMIPPEVVMKKRGQKVRLRRKDATEKIGFCNGKVSKTGKKITCSICGVTGHNKRFHGQQGTNTNNDDNGGQTGTSTTTLPRDEVNCHDPMDGIDPQVLEDHLQLVDHLIESQFSEKITTFENVQVEPLQGIITQEQDAHNAEERRSERKKLETMRQRKKGIIEANPVLVERLLQNHCKRKTQVKNIL</sequence>
<keyword evidence="2 4" id="KW-0863">Zinc-finger</keyword>
<dbReference type="PROSITE" id="PS50966">
    <property type="entry name" value="ZF_SWIM"/>
    <property type="match status" value="1"/>
</dbReference>
<gene>
    <name evidence="8" type="primary">LOC120263511</name>
</gene>
<dbReference type="InterPro" id="IPR006564">
    <property type="entry name" value="Znf_PMZ"/>
</dbReference>
<dbReference type="InterPro" id="IPR018289">
    <property type="entry name" value="MULE_transposase_dom"/>
</dbReference>
<feature type="compositionally biased region" description="Low complexity" evidence="5">
    <location>
        <begin position="354"/>
        <end position="375"/>
    </location>
</feature>
<feature type="region of interest" description="Disordered" evidence="5">
    <location>
        <begin position="351"/>
        <end position="379"/>
    </location>
</feature>
<reference evidence="8" key="1">
    <citation type="submission" date="2025-08" db="UniProtKB">
        <authorList>
            <consortium name="RefSeq"/>
        </authorList>
    </citation>
    <scope>IDENTIFICATION</scope>
</reference>
<dbReference type="InterPro" id="IPR007527">
    <property type="entry name" value="Znf_SWIM"/>
</dbReference>
<dbReference type="Pfam" id="PF10551">
    <property type="entry name" value="MULE"/>
    <property type="match status" value="1"/>
</dbReference>
<evidence type="ECO:0000256" key="1">
    <source>
        <dbReference type="ARBA" id="ARBA00022723"/>
    </source>
</evidence>
<feature type="region of interest" description="Disordered" evidence="5">
    <location>
        <begin position="431"/>
        <end position="450"/>
    </location>
</feature>
<feature type="domain" description="SWIM-type" evidence="6">
    <location>
        <begin position="226"/>
        <end position="258"/>
    </location>
</feature>
<evidence type="ECO:0000256" key="3">
    <source>
        <dbReference type="ARBA" id="ARBA00022833"/>
    </source>
</evidence>
<dbReference type="PANTHER" id="PTHR31973">
    <property type="entry name" value="POLYPROTEIN, PUTATIVE-RELATED"/>
    <property type="match status" value="1"/>
</dbReference>
<keyword evidence="1" id="KW-0479">Metal-binding</keyword>
<evidence type="ECO:0000313" key="8">
    <source>
        <dbReference type="RefSeq" id="XP_039127378.1"/>
    </source>
</evidence>
<organism evidence="7 8">
    <name type="scientific">Dioscorea cayennensis subsp. rotundata</name>
    <name type="common">White Guinea yam</name>
    <name type="synonym">Dioscorea rotundata</name>
    <dbReference type="NCBI Taxonomy" id="55577"/>
    <lineage>
        <taxon>Eukaryota</taxon>
        <taxon>Viridiplantae</taxon>
        <taxon>Streptophyta</taxon>
        <taxon>Embryophyta</taxon>
        <taxon>Tracheophyta</taxon>
        <taxon>Spermatophyta</taxon>
        <taxon>Magnoliopsida</taxon>
        <taxon>Liliopsida</taxon>
        <taxon>Dioscoreales</taxon>
        <taxon>Dioscoreaceae</taxon>
        <taxon>Dioscorea</taxon>
    </lineage>
</organism>
<accession>A0AB40BK90</accession>
<evidence type="ECO:0000256" key="5">
    <source>
        <dbReference type="SAM" id="MobiDB-lite"/>
    </source>
</evidence>
<proteinExistence type="predicted"/>
<keyword evidence="3" id="KW-0862">Zinc</keyword>
<name>A0AB40BK90_DIOCR</name>
<dbReference type="PANTHER" id="PTHR31973:SF187">
    <property type="entry name" value="MUTATOR TRANSPOSASE MUDRA PROTEIN"/>
    <property type="match status" value="1"/>
</dbReference>
<evidence type="ECO:0000256" key="4">
    <source>
        <dbReference type="PROSITE-ProRule" id="PRU00325"/>
    </source>
</evidence>